<organism evidence="1 2">
    <name type="scientific">Thiobacillus sedimenti</name>
    <dbReference type="NCBI Taxonomy" id="3110231"/>
    <lineage>
        <taxon>Bacteria</taxon>
        <taxon>Pseudomonadati</taxon>
        <taxon>Pseudomonadota</taxon>
        <taxon>Betaproteobacteria</taxon>
        <taxon>Nitrosomonadales</taxon>
        <taxon>Thiobacillaceae</taxon>
        <taxon>Thiobacillus</taxon>
    </lineage>
</organism>
<keyword evidence="2" id="KW-1185">Reference proteome</keyword>
<dbReference type="Proteomes" id="UP001334732">
    <property type="component" value="Chromosome"/>
</dbReference>
<sequence length="168" mass="18322">MMEIVPAARTTRFEQLEAGDLFIYMDGRQTFYALKTQQPATGDRSTMVLLGPSFIQDVAESFLVPWQLVTVLSFGKSFSILPSLDPAAWSPTGPSRTPVCLAIADENVYICTNGGHSPQHYFACFVDVKTGAIVEGRLPGSAAFTNSWEIAVLAANHPPRSILKYPLP</sequence>
<evidence type="ECO:0000313" key="1">
    <source>
        <dbReference type="EMBL" id="WRS38206.1"/>
    </source>
</evidence>
<reference evidence="1 2" key="1">
    <citation type="submission" date="2023-12" db="EMBL/GenBank/DDBJ databases">
        <title>Thiobacillus sedimentum sp. nov., a chemolithoautotrophic sulfur-oxidizing bacterium isolated from freshwater sediment.</title>
        <authorList>
            <person name="Luo J."/>
            <person name="Dai C."/>
        </authorList>
    </citation>
    <scope>NUCLEOTIDE SEQUENCE [LARGE SCALE GENOMIC DNA]</scope>
    <source>
        <strain evidence="1 2">SCUT-2</strain>
    </source>
</reference>
<evidence type="ECO:0000313" key="2">
    <source>
        <dbReference type="Proteomes" id="UP001334732"/>
    </source>
</evidence>
<dbReference type="RefSeq" id="WP_324778805.1">
    <property type="nucleotide sequence ID" value="NZ_CP141769.1"/>
</dbReference>
<name>A0ABZ1CFQ0_9PROT</name>
<gene>
    <name evidence="1" type="ORF">VA613_09290</name>
</gene>
<accession>A0ABZ1CFQ0</accession>
<dbReference type="EMBL" id="CP141769">
    <property type="protein sequence ID" value="WRS38206.1"/>
    <property type="molecule type" value="Genomic_DNA"/>
</dbReference>
<proteinExistence type="predicted"/>
<protein>
    <submittedName>
        <fullName evidence="1">Uncharacterized protein</fullName>
    </submittedName>
</protein>